<feature type="compositionally biased region" description="Polar residues" evidence="4">
    <location>
        <begin position="10"/>
        <end position="22"/>
    </location>
</feature>
<evidence type="ECO:0000256" key="2">
    <source>
        <dbReference type="PIRNR" id="PIRNR002070"/>
    </source>
</evidence>
<comment type="caution">
    <text evidence="5">The sequence shown here is derived from an EMBL/GenBank/DDBJ whole genome shotgun (WGS) entry which is preliminary data.</text>
</comment>
<accession>A0A7K1UGX6</accession>
<evidence type="ECO:0000256" key="3">
    <source>
        <dbReference type="RuleBase" id="RU000524"/>
    </source>
</evidence>
<keyword evidence="1 2" id="KW-0238">DNA-binding</keyword>
<dbReference type="RefSeq" id="WP_157321931.1">
    <property type="nucleotide sequence ID" value="NZ_BMFX01000007.1"/>
</dbReference>
<dbReference type="EMBL" id="WRPM01000031">
    <property type="protein sequence ID" value="MVT25730.1"/>
    <property type="molecule type" value="Genomic_DNA"/>
</dbReference>
<dbReference type="PROSITE" id="PS50935">
    <property type="entry name" value="SSB"/>
    <property type="match status" value="1"/>
</dbReference>
<dbReference type="SUPFAM" id="SSF50249">
    <property type="entry name" value="Nucleic acid-binding proteins"/>
    <property type="match status" value="1"/>
</dbReference>
<protein>
    <recommendedName>
        <fullName evidence="2 3">Single-stranded DNA-binding protein</fullName>
    </recommendedName>
</protein>
<evidence type="ECO:0000256" key="1">
    <source>
        <dbReference type="ARBA" id="ARBA00023125"/>
    </source>
</evidence>
<dbReference type="GO" id="GO:0006260">
    <property type="term" value="P:DNA replication"/>
    <property type="evidence" value="ECO:0007669"/>
    <property type="project" value="InterPro"/>
</dbReference>
<dbReference type="PANTHER" id="PTHR10302:SF0">
    <property type="entry name" value="SINGLE-STRANDED DNA-BINDING PROTEIN, MITOCHONDRIAL"/>
    <property type="match status" value="1"/>
</dbReference>
<feature type="compositionally biased region" description="Polar residues" evidence="4">
    <location>
        <begin position="165"/>
        <end position="174"/>
    </location>
</feature>
<dbReference type="Proteomes" id="UP000460157">
    <property type="component" value="Unassembled WGS sequence"/>
</dbReference>
<dbReference type="CDD" id="cd04496">
    <property type="entry name" value="SSB_OBF"/>
    <property type="match status" value="1"/>
</dbReference>
<name>A0A7K1UGX6_9MICC</name>
<feature type="region of interest" description="Disordered" evidence="4">
    <location>
        <begin position="109"/>
        <end position="182"/>
    </location>
</feature>
<feature type="compositionally biased region" description="Low complexity" evidence="4">
    <location>
        <begin position="137"/>
        <end position="164"/>
    </location>
</feature>
<feature type="compositionally biased region" description="Low complexity" evidence="4">
    <location>
        <begin position="117"/>
        <end position="129"/>
    </location>
</feature>
<dbReference type="InterPro" id="IPR012340">
    <property type="entry name" value="NA-bd_OB-fold"/>
</dbReference>
<evidence type="ECO:0000256" key="4">
    <source>
        <dbReference type="SAM" id="MobiDB-lite"/>
    </source>
</evidence>
<gene>
    <name evidence="5" type="primary">ssb</name>
    <name evidence="5" type="ORF">GNZ21_05030</name>
</gene>
<feature type="region of interest" description="Disordered" evidence="4">
    <location>
        <begin position="1"/>
        <end position="22"/>
    </location>
</feature>
<proteinExistence type="predicted"/>
<dbReference type="GO" id="GO:0003697">
    <property type="term" value="F:single-stranded DNA binding"/>
    <property type="evidence" value="ECO:0007669"/>
    <property type="project" value="InterPro"/>
</dbReference>
<dbReference type="InterPro" id="IPR011344">
    <property type="entry name" value="ssDNA-bd"/>
</dbReference>
<dbReference type="NCBIfam" id="TIGR00621">
    <property type="entry name" value="ssb"/>
    <property type="match status" value="1"/>
</dbReference>
<evidence type="ECO:0000313" key="6">
    <source>
        <dbReference type="Proteomes" id="UP000460157"/>
    </source>
</evidence>
<dbReference type="PIRSF" id="PIRSF002070">
    <property type="entry name" value="SSB"/>
    <property type="match status" value="1"/>
</dbReference>
<reference evidence="5 6" key="1">
    <citation type="submission" date="2019-12" db="EMBL/GenBank/DDBJ databases">
        <title>Nesterenkonia muleiensis sp. nov., a novel actinobacterium isolated from sap of Populus euphratica.</title>
        <authorList>
            <person name="Wang R."/>
        </authorList>
    </citation>
    <scope>NUCLEOTIDE SEQUENCE [LARGE SCALE GENOMIC DNA]</scope>
    <source>
        <strain evidence="5 6">F10</strain>
    </source>
</reference>
<dbReference type="Pfam" id="PF00436">
    <property type="entry name" value="SSB"/>
    <property type="match status" value="1"/>
</dbReference>
<dbReference type="OrthoDB" id="4427276at2"/>
<dbReference type="PANTHER" id="PTHR10302">
    <property type="entry name" value="SINGLE-STRANDED DNA-BINDING PROTEIN"/>
    <property type="match status" value="1"/>
</dbReference>
<evidence type="ECO:0000313" key="5">
    <source>
        <dbReference type="EMBL" id="MVT25730.1"/>
    </source>
</evidence>
<dbReference type="AlphaFoldDB" id="A0A7K1UGX6"/>
<organism evidence="5 6">
    <name type="scientific">Nesterenkonia alkaliphila</name>
    <dbReference type="NCBI Taxonomy" id="1463631"/>
    <lineage>
        <taxon>Bacteria</taxon>
        <taxon>Bacillati</taxon>
        <taxon>Actinomycetota</taxon>
        <taxon>Actinomycetes</taxon>
        <taxon>Micrococcales</taxon>
        <taxon>Micrococcaceae</taxon>
        <taxon>Nesterenkonia</taxon>
    </lineage>
</organism>
<dbReference type="InterPro" id="IPR000424">
    <property type="entry name" value="Primosome_PriB/ssb"/>
</dbReference>
<keyword evidence="6" id="KW-1185">Reference proteome</keyword>
<dbReference type="GO" id="GO:0009295">
    <property type="term" value="C:nucleoid"/>
    <property type="evidence" value="ECO:0007669"/>
    <property type="project" value="TreeGrafter"/>
</dbReference>
<sequence>MPRGIEVTGRLTNDPQPFTSANGREMVGFRLADNNPYFDRNENKWKEAETEYYDVALDRDGLKENVLASLNKGDKVTVHGNLKADAYIDQQTGEARAQNKLWANEVTVGQPHRLSKAPLGAEAETAGPEAETERTAEQQAQLRQEQQAVAETEQARQQIQQAQQSWETINQQASGPDAGWER</sequence>
<dbReference type="Gene3D" id="2.40.50.140">
    <property type="entry name" value="Nucleic acid-binding proteins"/>
    <property type="match status" value="1"/>
</dbReference>